<dbReference type="PANTHER" id="PTHR33371:SF4">
    <property type="entry name" value="INTERMEMBRANE PHOSPHOLIPID TRANSPORT SYSTEM BINDING PROTEIN MLAD"/>
    <property type="match status" value="1"/>
</dbReference>
<keyword evidence="1" id="KW-0812">Transmembrane</keyword>
<sequence>MNREAKVGLFVLIAMAVVGYFVLRTTEIGALFDGSAPMVQHKVRLDDASGIREDTPVRVAGVKIGRVARLRLDGNAAIAVIEIPSDVVLAEGARVELRSQGILGEKFIALFPGKGQPLTDASAIEAVVPPSLDDLTHTMNQIGTNLKAITDNVRAATEQPDGNNRLEAVAANLEEMAKVMLQMLKENRGNVKTTSDEFAKLSQSLGRDIPVMVSEMRKLAESLRHMSDSQKPNIDTTMANVTAMSEEFRKTSASLAVIAKKVESGEGSIGQLLNDGTTVDNLNKVLVSAQESLGKVQQFLGQADRLDFDLHVRSEYLGEHSTAKTYFGVTVSPDESKYYLLEGVSRETDYLPVEINEVRSQTFDAEGNLLTTTVETREEEEDDFVFSGQLAYRVMDNLFLRGGLIEGEGGAGFDFYGLEDRFRFSMEGYDFNRPNDLSAHAKIDFSYRFDQRLYLNAGWDDFLEESLDSAYIGGGIRWKDEDIKTLIGTLGSAIRR</sequence>
<evidence type="ECO:0000313" key="3">
    <source>
        <dbReference type="EMBL" id="MBO1321972.1"/>
    </source>
</evidence>
<keyword evidence="1" id="KW-1133">Transmembrane helix</keyword>
<evidence type="ECO:0000256" key="1">
    <source>
        <dbReference type="SAM" id="Phobius"/>
    </source>
</evidence>
<dbReference type="Pfam" id="PF02470">
    <property type="entry name" value="MlaD"/>
    <property type="match status" value="1"/>
</dbReference>
<gene>
    <name evidence="3" type="ORF">J3U88_26055</name>
</gene>
<proteinExistence type="predicted"/>
<feature type="domain" description="Mce/MlaD" evidence="2">
    <location>
        <begin position="42"/>
        <end position="113"/>
    </location>
</feature>
<dbReference type="Proteomes" id="UP000664417">
    <property type="component" value="Unassembled WGS sequence"/>
</dbReference>
<feature type="transmembrane region" description="Helical" evidence="1">
    <location>
        <begin position="7"/>
        <end position="23"/>
    </location>
</feature>
<dbReference type="InterPro" id="IPR003399">
    <property type="entry name" value="Mce/MlaD"/>
</dbReference>
<protein>
    <submittedName>
        <fullName evidence="3">MCE family protein</fullName>
    </submittedName>
</protein>
<keyword evidence="4" id="KW-1185">Reference proteome</keyword>
<evidence type="ECO:0000313" key="4">
    <source>
        <dbReference type="Proteomes" id="UP000664417"/>
    </source>
</evidence>
<dbReference type="PANTHER" id="PTHR33371">
    <property type="entry name" value="INTERMEMBRANE PHOSPHOLIPID TRANSPORT SYSTEM BINDING PROTEIN MLAD-RELATED"/>
    <property type="match status" value="1"/>
</dbReference>
<accession>A0A8J7QCI8</accession>
<keyword evidence="1" id="KW-0472">Membrane</keyword>
<organism evidence="3 4">
    <name type="scientific">Acanthopleuribacter pedis</name>
    <dbReference type="NCBI Taxonomy" id="442870"/>
    <lineage>
        <taxon>Bacteria</taxon>
        <taxon>Pseudomonadati</taxon>
        <taxon>Acidobacteriota</taxon>
        <taxon>Holophagae</taxon>
        <taxon>Acanthopleuribacterales</taxon>
        <taxon>Acanthopleuribacteraceae</taxon>
        <taxon>Acanthopleuribacter</taxon>
    </lineage>
</organism>
<evidence type="ECO:0000259" key="2">
    <source>
        <dbReference type="Pfam" id="PF02470"/>
    </source>
</evidence>
<reference evidence="3" key="1">
    <citation type="submission" date="2021-03" db="EMBL/GenBank/DDBJ databases">
        <authorList>
            <person name="Wang G."/>
        </authorList>
    </citation>
    <scope>NUCLEOTIDE SEQUENCE</scope>
    <source>
        <strain evidence="3">KCTC 12899</strain>
    </source>
</reference>
<dbReference type="RefSeq" id="WP_207861944.1">
    <property type="nucleotide sequence ID" value="NZ_JAFREP010000029.1"/>
</dbReference>
<name>A0A8J7QCI8_9BACT</name>
<dbReference type="InterPro" id="IPR052336">
    <property type="entry name" value="MlaD_Phospholipid_Transporter"/>
</dbReference>
<dbReference type="EMBL" id="JAFREP010000029">
    <property type="protein sequence ID" value="MBO1321972.1"/>
    <property type="molecule type" value="Genomic_DNA"/>
</dbReference>
<comment type="caution">
    <text evidence="3">The sequence shown here is derived from an EMBL/GenBank/DDBJ whole genome shotgun (WGS) entry which is preliminary data.</text>
</comment>
<dbReference type="AlphaFoldDB" id="A0A8J7QCI8"/>